<organism evidence="1">
    <name type="scientific">Rhipicephalus zambeziensis</name>
    <dbReference type="NCBI Taxonomy" id="60191"/>
    <lineage>
        <taxon>Eukaryota</taxon>
        <taxon>Metazoa</taxon>
        <taxon>Ecdysozoa</taxon>
        <taxon>Arthropoda</taxon>
        <taxon>Chelicerata</taxon>
        <taxon>Arachnida</taxon>
        <taxon>Acari</taxon>
        <taxon>Parasitiformes</taxon>
        <taxon>Ixodida</taxon>
        <taxon>Ixodoidea</taxon>
        <taxon>Ixodidae</taxon>
        <taxon>Rhipicephalinae</taxon>
        <taxon>Rhipicephalus</taxon>
        <taxon>Rhipicephalus</taxon>
    </lineage>
</organism>
<dbReference type="AlphaFoldDB" id="A0A224YYV1"/>
<reference evidence="1" key="1">
    <citation type="journal article" date="2017" name="Parasit. Vectors">
        <title>Sialotranscriptomics of Rhipicephalus zambeziensis reveals intricate expression profiles of secretory proteins and suggests tight temporal transcriptional regulation during blood-feeding.</title>
        <authorList>
            <person name="de Castro M.H."/>
            <person name="de Klerk D."/>
            <person name="Pienaar R."/>
            <person name="Rees D.J.G."/>
            <person name="Mans B.J."/>
        </authorList>
    </citation>
    <scope>NUCLEOTIDE SEQUENCE</scope>
    <source>
        <tissue evidence="1">Salivary glands</tissue>
    </source>
</reference>
<name>A0A224YYV1_9ACAR</name>
<proteinExistence type="predicted"/>
<dbReference type="EMBL" id="GFPF01008655">
    <property type="protein sequence ID" value="MAA19801.1"/>
    <property type="molecule type" value="Transcribed_RNA"/>
</dbReference>
<protein>
    <submittedName>
        <fullName evidence="1">Protein containing PKc-like domain</fullName>
    </submittedName>
</protein>
<accession>A0A224YYV1</accession>
<sequence>MAALQSPFVNETKNLYSLVKKIVAIEYPPIPSNLYSGEKQCRKMTEGCTTSRWKWIAQGYLRNVQQGRYCYSCCINICNLQ</sequence>
<evidence type="ECO:0000313" key="1">
    <source>
        <dbReference type="EMBL" id="MAA19801.1"/>
    </source>
</evidence>